<comment type="caution">
    <text evidence="2">The sequence shown here is derived from an EMBL/GenBank/DDBJ whole genome shotgun (WGS) entry which is preliminary data.</text>
</comment>
<dbReference type="GeneID" id="64623796"/>
<reference evidence="2" key="1">
    <citation type="journal article" date="2020" name="New Phytol.">
        <title>Comparative genomics reveals dynamic genome evolution in host specialist ectomycorrhizal fungi.</title>
        <authorList>
            <person name="Lofgren L.A."/>
            <person name="Nguyen N.H."/>
            <person name="Vilgalys R."/>
            <person name="Ruytinx J."/>
            <person name="Liao H.L."/>
            <person name="Branco S."/>
            <person name="Kuo A."/>
            <person name="LaButti K."/>
            <person name="Lipzen A."/>
            <person name="Andreopoulos W."/>
            <person name="Pangilinan J."/>
            <person name="Riley R."/>
            <person name="Hundley H."/>
            <person name="Na H."/>
            <person name="Barry K."/>
            <person name="Grigoriev I.V."/>
            <person name="Stajich J.E."/>
            <person name="Kennedy P.G."/>
        </authorList>
    </citation>
    <scope>NUCLEOTIDE SEQUENCE</scope>
    <source>
        <strain evidence="2">MN1</strain>
    </source>
</reference>
<keyword evidence="3" id="KW-1185">Reference proteome</keyword>
<dbReference type="EMBL" id="JABBWG010000001">
    <property type="protein sequence ID" value="KAG1826807.1"/>
    <property type="molecule type" value="Genomic_DNA"/>
</dbReference>
<dbReference type="RefSeq" id="XP_041199654.1">
    <property type="nucleotide sequence ID" value="XM_041329779.1"/>
</dbReference>
<dbReference type="InterPro" id="IPR046528">
    <property type="entry name" value="DUF6593"/>
</dbReference>
<organism evidence="2 3">
    <name type="scientific">Suillus subaureus</name>
    <dbReference type="NCBI Taxonomy" id="48587"/>
    <lineage>
        <taxon>Eukaryota</taxon>
        <taxon>Fungi</taxon>
        <taxon>Dikarya</taxon>
        <taxon>Basidiomycota</taxon>
        <taxon>Agaricomycotina</taxon>
        <taxon>Agaricomycetes</taxon>
        <taxon>Agaricomycetidae</taxon>
        <taxon>Boletales</taxon>
        <taxon>Suillineae</taxon>
        <taxon>Suillaceae</taxon>
        <taxon>Suillus</taxon>
    </lineage>
</organism>
<protein>
    <recommendedName>
        <fullName evidence="1">DUF6593 domain-containing protein</fullName>
    </recommendedName>
</protein>
<evidence type="ECO:0000313" key="3">
    <source>
        <dbReference type="Proteomes" id="UP000807769"/>
    </source>
</evidence>
<evidence type="ECO:0000313" key="2">
    <source>
        <dbReference type="EMBL" id="KAG1826807.1"/>
    </source>
</evidence>
<dbReference type="Proteomes" id="UP000807769">
    <property type="component" value="Unassembled WGS sequence"/>
</dbReference>
<dbReference type="Pfam" id="PF20236">
    <property type="entry name" value="DUF6593"/>
    <property type="match status" value="1"/>
</dbReference>
<sequence>MILLTLSTEHVRNTVITNEQGQVIYKTETPFELAGVRTTTILKIKPNDDQYHMQDQFDVLGEIEWHAFAPSKFRYGGTVVETKEFIPRRGLLGRERVFVGPDGRPYRWDLQSRVVVLSQDDESRTEVARFRRATLGIVGRRRKATLEVSPEVAHMMDIVIMTFIYVEKLRKDKEGG</sequence>
<dbReference type="AlphaFoldDB" id="A0A9P7EN01"/>
<dbReference type="OrthoDB" id="3360976at2759"/>
<accession>A0A9P7EN01</accession>
<evidence type="ECO:0000259" key="1">
    <source>
        <dbReference type="Pfam" id="PF20236"/>
    </source>
</evidence>
<gene>
    <name evidence="2" type="ORF">BJ212DRAFT_1256309</name>
</gene>
<feature type="domain" description="DUF6593" evidence="1">
    <location>
        <begin position="10"/>
        <end position="172"/>
    </location>
</feature>
<proteinExistence type="predicted"/>
<name>A0A9P7EN01_9AGAM</name>